<dbReference type="InterPro" id="IPR036162">
    <property type="entry name" value="Resolvase-like_N_sf"/>
</dbReference>
<dbReference type="InterPro" id="IPR050639">
    <property type="entry name" value="SSR_resolvase"/>
</dbReference>
<dbReference type="InterPro" id="IPR038109">
    <property type="entry name" value="DNA_bind_recomb_sf"/>
</dbReference>
<dbReference type="AlphaFoldDB" id="A0A935Q2A5"/>
<keyword evidence="2" id="KW-0233">DNA recombination</keyword>
<protein>
    <submittedName>
        <fullName evidence="4">Recombinase family protein</fullName>
    </submittedName>
</protein>
<dbReference type="Gene3D" id="3.40.50.1390">
    <property type="entry name" value="Resolvase, N-terminal catalytic domain"/>
    <property type="match status" value="1"/>
</dbReference>
<name>A0A935Q2A5_9PROT</name>
<accession>A0A935Q2A5</accession>
<keyword evidence="1" id="KW-0238">DNA-binding</keyword>
<dbReference type="GO" id="GO:0000150">
    <property type="term" value="F:DNA strand exchange activity"/>
    <property type="evidence" value="ECO:0007669"/>
    <property type="project" value="InterPro"/>
</dbReference>
<dbReference type="EMBL" id="JADJMH010000039">
    <property type="protein sequence ID" value="MBK7677639.1"/>
    <property type="molecule type" value="Genomic_DNA"/>
</dbReference>
<evidence type="ECO:0000256" key="2">
    <source>
        <dbReference type="ARBA" id="ARBA00023172"/>
    </source>
</evidence>
<dbReference type="Pfam" id="PF00239">
    <property type="entry name" value="Resolvase"/>
    <property type="match status" value="1"/>
</dbReference>
<proteinExistence type="predicted"/>
<dbReference type="GO" id="GO:0003677">
    <property type="term" value="F:DNA binding"/>
    <property type="evidence" value="ECO:0007669"/>
    <property type="project" value="UniProtKB-KW"/>
</dbReference>
<evidence type="ECO:0000313" key="4">
    <source>
        <dbReference type="EMBL" id="MBK7677639.1"/>
    </source>
</evidence>
<comment type="caution">
    <text evidence="4">The sequence shown here is derived from an EMBL/GenBank/DDBJ whole genome shotgun (WGS) entry which is preliminary data.</text>
</comment>
<evidence type="ECO:0000259" key="3">
    <source>
        <dbReference type="Pfam" id="PF00239"/>
    </source>
</evidence>
<dbReference type="SUPFAM" id="SSF53041">
    <property type="entry name" value="Resolvase-like"/>
    <property type="match status" value="1"/>
</dbReference>
<reference evidence="4 5" key="1">
    <citation type="submission" date="2020-10" db="EMBL/GenBank/DDBJ databases">
        <title>Connecting structure to function with the recovery of over 1000 high-quality activated sludge metagenome-assembled genomes encoding full-length rRNA genes using long-read sequencing.</title>
        <authorList>
            <person name="Singleton C.M."/>
            <person name="Petriglieri F."/>
            <person name="Kristensen J.M."/>
            <person name="Kirkegaard R.H."/>
            <person name="Michaelsen T.Y."/>
            <person name="Andersen M.H."/>
            <person name="Karst S.M."/>
            <person name="Dueholm M.S."/>
            <person name="Nielsen P.H."/>
            <person name="Albertsen M."/>
        </authorList>
    </citation>
    <scope>NUCLEOTIDE SEQUENCE [LARGE SCALE GENOMIC DNA]</scope>
    <source>
        <strain evidence="4">EsbW_18-Q3-R4-48_BATAC.285</strain>
    </source>
</reference>
<evidence type="ECO:0000313" key="5">
    <source>
        <dbReference type="Proteomes" id="UP000697998"/>
    </source>
</evidence>
<dbReference type="Gene3D" id="3.90.1750.20">
    <property type="entry name" value="Putative Large Serine Recombinase, Chain B, Domain 2"/>
    <property type="match status" value="1"/>
</dbReference>
<gene>
    <name evidence="4" type="ORF">IPJ27_24475</name>
</gene>
<evidence type="ECO:0000256" key="1">
    <source>
        <dbReference type="ARBA" id="ARBA00023125"/>
    </source>
</evidence>
<organism evidence="4 5">
    <name type="scientific">Candidatus Accumulibacter proximus</name>
    <dbReference type="NCBI Taxonomy" id="2954385"/>
    <lineage>
        <taxon>Bacteria</taxon>
        <taxon>Pseudomonadati</taxon>
        <taxon>Pseudomonadota</taxon>
        <taxon>Betaproteobacteria</taxon>
        <taxon>Candidatus Accumulibacter</taxon>
    </lineage>
</organism>
<dbReference type="Proteomes" id="UP000697998">
    <property type="component" value="Unassembled WGS sequence"/>
</dbReference>
<dbReference type="PANTHER" id="PTHR30461:SF2">
    <property type="entry name" value="SERINE RECOMBINASE PINE-RELATED"/>
    <property type="match status" value="1"/>
</dbReference>
<dbReference type="PANTHER" id="PTHR30461">
    <property type="entry name" value="DNA-INVERTASE FROM LAMBDOID PROPHAGE"/>
    <property type="match status" value="1"/>
</dbReference>
<sequence>MTSHSVTAPLAALPMPLDRRWDRSALPRRPPRSPRVTSKVALPIGCRKSPTAACRKQSRSSSPTAASACQRSRSGAELSDFSRLIEVFERNKVSFVAVAQQFNTTTSMSRLMLNALLSFAQFEREVTAERIRDHIAASKTKGMWMGGALPLGYDVENRLLVVNEAEASLARRILKDSTRCRSATEMVRELAADGHTTKSRRCLPSRRSTR</sequence>
<feature type="domain" description="Resolvase/invertase-type recombinase catalytic" evidence="3">
    <location>
        <begin position="71"/>
        <end position="144"/>
    </location>
</feature>
<dbReference type="InterPro" id="IPR006119">
    <property type="entry name" value="Resolv_N"/>
</dbReference>